<dbReference type="GO" id="GO:0008615">
    <property type="term" value="P:pyridoxine biosynthetic process"/>
    <property type="evidence" value="ECO:0007669"/>
    <property type="project" value="UniProtKB-UniRule"/>
</dbReference>
<feature type="active site" description="Proton donor" evidence="5">
    <location>
        <position position="256"/>
    </location>
</feature>
<feature type="active site" evidence="5">
    <location>
        <position position="210"/>
    </location>
</feature>
<evidence type="ECO:0000313" key="10">
    <source>
        <dbReference type="EMBL" id="RCW38166.1"/>
    </source>
</evidence>
<feature type="active site" evidence="5">
    <location>
        <position position="239"/>
    </location>
</feature>
<dbReference type="Proteomes" id="UP000253065">
    <property type="component" value="Unassembled WGS sequence"/>
</dbReference>
<dbReference type="SUPFAM" id="SSF51735">
    <property type="entry name" value="NAD(P)-binding Rossmann-fold domains"/>
    <property type="match status" value="1"/>
</dbReference>
<dbReference type="NCBIfam" id="NF001309">
    <property type="entry name" value="PRK00257.1"/>
    <property type="match status" value="1"/>
</dbReference>
<dbReference type="InterPro" id="IPR024531">
    <property type="entry name" value="Erythronate-4-P_DHase_dimer"/>
</dbReference>
<sequence>MLIVADENIPLLDSFFGDIGEIRRVNGRTLAPDQVRDADILLVRSVTRVDRQLLEGARVRFVGTATIGTDHIDQAWLQEQGIGFAAAPGCNAVSVAEYVLSVLSLYAEKRGIEDWSSLTVGIVGVGNVGGELARMLERLDFTVKLCDPPRQEAEEEHAEEFVPLAEALECDVVTLHTPLTRTGDHPTNRMIAGSELAALGQDQLLINAGRGEVIDGEALLARLQQADAPTVVLDVWEHEPRINPDLLDRVWLATPHIAGYSLEGKMQGTEMIYQALCRYLGLPVRKKAGQFLPEPALSKVSFTSSADEDEAVQVALRACYDPRRDDARLRLTMRGNPEERAQAFDRLRRDYPVRRECSSLKVQLKGSSKSIQDSFRAIGFKLKI</sequence>
<feature type="domain" description="Erythronate-4-phosphate dehydrogenase dimerisation" evidence="8">
    <location>
        <begin position="291"/>
        <end position="378"/>
    </location>
</feature>
<evidence type="ECO:0000313" key="9">
    <source>
        <dbReference type="EMBL" id="RBP77320.1"/>
    </source>
</evidence>
<feature type="domain" description="D-isomer specific 2-hydroxyacid dehydrogenase NAD-binding" evidence="7">
    <location>
        <begin position="112"/>
        <end position="258"/>
    </location>
</feature>
<comment type="catalytic activity">
    <reaction evidence="5">
        <text>4-phospho-D-erythronate + NAD(+) = (R)-3-hydroxy-2-oxo-4-phosphooxybutanoate + NADH + H(+)</text>
        <dbReference type="Rhea" id="RHEA:18829"/>
        <dbReference type="ChEBI" id="CHEBI:15378"/>
        <dbReference type="ChEBI" id="CHEBI:57540"/>
        <dbReference type="ChEBI" id="CHEBI:57945"/>
        <dbReference type="ChEBI" id="CHEBI:58538"/>
        <dbReference type="ChEBI" id="CHEBI:58766"/>
        <dbReference type="EC" id="1.1.1.290"/>
    </reaction>
</comment>
<comment type="pathway">
    <text evidence="5">Cofactor biosynthesis; pyridoxine 5'-phosphate biosynthesis; pyridoxine 5'-phosphate from D-erythrose 4-phosphate: step 2/5.</text>
</comment>
<dbReference type="AlphaFoldDB" id="A0A368VAM3"/>
<dbReference type="PROSITE" id="PS00065">
    <property type="entry name" value="D_2_HYDROXYACID_DH_1"/>
    <property type="match status" value="1"/>
</dbReference>
<comment type="similarity">
    <text evidence="5">Belongs to the D-isomer specific 2-hydroxyacid dehydrogenase family. PdxB subfamily.</text>
</comment>
<feature type="binding site" evidence="5">
    <location>
        <position position="234"/>
    </location>
    <ligand>
        <name>NAD(+)</name>
        <dbReference type="ChEBI" id="CHEBI:57540"/>
    </ligand>
</feature>
<dbReference type="InterPro" id="IPR050223">
    <property type="entry name" value="D-isomer_2-hydroxyacid_DH"/>
</dbReference>
<comment type="function">
    <text evidence="5">Catalyzes the oxidation of erythronate-4-phosphate to 3-hydroxy-2-oxo-4-phosphonooxybutanoate.</text>
</comment>
<dbReference type="SUPFAM" id="SSF52283">
    <property type="entry name" value="Formate/glycerate dehydrogenase catalytic domain-like"/>
    <property type="match status" value="1"/>
</dbReference>
<name>A0A368VAM3_MARNT</name>
<keyword evidence="4 5" id="KW-0664">Pyridoxine biosynthesis</keyword>
<dbReference type="EMBL" id="QNSA01000001">
    <property type="protein sequence ID" value="RBP77320.1"/>
    <property type="molecule type" value="Genomic_DNA"/>
</dbReference>
<evidence type="ECO:0000256" key="3">
    <source>
        <dbReference type="ARBA" id="ARBA00023027"/>
    </source>
</evidence>
<evidence type="ECO:0000256" key="1">
    <source>
        <dbReference type="ARBA" id="ARBA00022490"/>
    </source>
</evidence>
<dbReference type="EMBL" id="QPJB01000001">
    <property type="protein sequence ID" value="RCW38166.1"/>
    <property type="molecule type" value="Genomic_DNA"/>
</dbReference>
<evidence type="ECO:0000259" key="7">
    <source>
        <dbReference type="Pfam" id="PF02826"/>
    </source>
</evidence>
<dbReference type="Pfam" id="PF02826">
    <property type="entry name" value="2-Hacid_dh_C"/>
    <property type="match status" value="1"/>
</dbReference>
<evidence type="ECO:0000313" key="12">
    <source>
        <dbReference type="Proteomes" id="UP000253065"/>
    </source>
</evidence>
<accession>A0A368VAM3</accession>
<evidence type="ECO:0000259" key="6">
    <source>
        <dbReference type="Pfam" id="PF00389"/>
    </source>
</evidence>
<feature type="binding site" evidence="5">
    <location>
        <position position="259"/>
    </location>
    <ligand>
        <name>NAD(+)</name>
        <dbReference type="ChEBI" id="CHEBI:57540"/>
    </ligand>
</feature>
<dbReference type="InterPro" id="IPR038251">
    <property type="entry name" value="PdxB_dimer_sf"/>
</dbReference>
<protein>
    <recommendedName>
        <fullName evidence="5">Erythronate-4-phosphate dehydrogenase</fullName>
        <ecNumber evidence="5">1.1.1.290</ecNumber>
    </recommendedName>
</protein>
<dbReference type="Pfam" id="PF11890">
    <property type="entry name" value="DUF3410"/>
    <property type="match status" value="1"/>
</dbReference>
<feature type="binding site" evidence="5">
    <location>
        <position position="260"/>
    </location>
    <ligand>
        <name>substrate</name>
    </ligand>
</feature>
<dbReference type="GO" id="GO:0033711">
    <property type="term" value="F:4-phosphoerythronate dehydrogenase activity"/>
    <property type="evidence" value="ECO:0007669"/>
    <property type="project" value="UniProtKB-EC"/>
</dbReference>
<keyword evidence="1 5" id="KW-0963">Cytoplasm</keyword>
<dbReference type="InterPro" id="IPR029752">
    <property type="entry name" value="D-isomer_DH_CS1"/>
</dbReference>
<dbReference type="HAMAP" id="MF_01825">
    <property type="entry name" value="PdxB"/>
    <property type="match status" value="1"/>
</dbReference>
<organism evidence="10 11">
    <name type="scientific">Marinobacter nauticus</name>
    <name type="common">Marinobacter hydrocarbonoclasticus</name>
    <name type="synonym">Marinobacter aquaeolei</name>
    <dbReference type="NCBI Taxonomy" id="2743"/>
    <lineage>
        <taxon>Bacteria</taxon>
        <taxon>Pseudomonadati</taxon>
        <taxon>Pseudomonadota</taxon>
        <taxon>Gammaproteobacteria</taxon>
        <taxon>Pseudomonadales</taxon>
        <taxon>Marinobacteraceae</taxon>
        <taxon>Marinobacter</taxon>
    </lineage>
</organism>
<evidence type="ECO:0000259" key="8">
    <source>
        <dbReference type="Pfam" id="PF11890"/>
    </source>
</evidence>
<dbReference type="CDD" id="cd12158">
    <property type="entry name" value="ErythrP_dh"/>
    <property type="match status" value="1"/>
</dbReference>
<dbReference type="GO" id="GO:0051287">
    <property type="term" value="F:NAD binding"/>
    <property type="evidence" value="ECO:0007669"/>
    <property type="project" value="InterPro"/>
</dbReference>
<dbReference type="UniPathway" id="UPA00244">
    <property type="reaction ID" value="UER00310"/>
</dbReference>
<dbReference type="PANTHER" id="PTHR10996">
    <property type="entry name" value="2-HYDROXYACID DEHYDROGENASE-RELATED"/>
    <property type="match status" value="1"/>
</dbReference>
<dbReference type="PANTHER" id="PTHR10996:SF178">
    <property type="entry name" value="2-HYDROXYACID DEHYDROGENASE YGL185C-RELATED"/>
    <property type="match status" value="1"/>
</dbReference>
<dbReference type="InterPro" id="IPR020921">
    <property type="entry name" value="Erythronate-4-P_DHase"/>
</dbReference>
<dbReference type="Pfam" id="PF00389">
    <property type="entry name" value="2-Hacid_dh"/>
    <property type="match status" value="1"/>
</dbReference>
<keyword evidence="2 5" id="KW-0560">Oxidoreductase</keyword>
<evidence type="ECO:0000256" key="2">
    <source>
        <dbReference type="ARBA" id="ARBA00023002"/>
    </source>
</evidence>
<feature type="binding site" evidence="5">
    <location>
        <position position="177"/>
    </location>
    <ligand>
        <name>NAD(+)</name>
        <dbReference type="ChEBI" id="CHEBI:57540"/>
    </ligand>
</feature>
<feature type="binding site" evidence="5">
    <location>
        <position position="45"/>
    </location>
    <ligand>
        <name>substrate</name>
    </ligand>
</feature>
<comment type="subcellular location">
    <subcellularLocation>
        <location evidence="5">Cytoplasm</location>
    </subcellularLocation>
</comment>
<comment type="subunit">
    <text evidence="5">Homodimer.</text>
</comment>
<dbReference type="InterPro" id="IPR036291">
    <property type="entry name" value="NAD(P)-bd_dom_sf"/>
</dbReference>
<reference evidence="10 11" key="1">
    <citation type="submission" date="2018-07" db="EMBL/GenBank/DDBJ databases">
        <title>Freshwater and sediment microbial communities from various areas in North America, analyzing microbe dynamics in response to fracking.</title>
        <authorList>
            <person name="Lamendella R."/>
        </authorList>
    </citation>
    <scope>NUCLEOTIDE SEQUENCE [LARGE SCALE GENOMIC DNA]</scope>
    <source>
        <strain evidence="10 11">114E</strain>
        <strain evidence="9 12">114E_o</strain>
    </source>
</reference>
<dbReference type="RefSeq" id="WP_113879054.1">
    <property type="nucleotide sequence ID" value="NZ_QNSA01000001.1"/>
</dbReference>
<evidence type="ECO:0000256" key="5">
    <source>
        <dbReference type="HAMAP-Rule" id="MF_01825"/>
    </source>
</evidence>
<comment type="caution">
    <text evidence="5">Lacks conserved residue(s) required for the propagation of feature annotation.</text>
</comment>
<dbReference type="GO" id="GO:0005829">
    <property type="term" value="C:cytosol"/>
    <property type="evidence" value="ECO:0007669"/>
    <property type="project" value="TreeGrafter"/>
</dbReference>
<feature type="binding site" evidence="5">
    <location>
        <position position="147"/>
    </location>
    <ligand>
        <name>NAD(+)</name>
        <dbReference type="ChEBI" id="CHEBI:57540"/>
    </ligand>
</feature>
<dbReference type="Gene3D" id="3.30.1370.170">
    <property type="match status" value="1"/>
</dbReference>
<feature type="binding site" evidence="5">
    <location>
        <position position="66"/>
    </location>
    <ligand>
        <name>substrate</name>
    </ligand>
</feature>
<evidence type="ECO:0000256" key="4">
    <source>
        <dbReference type="ARBA" id="ARBA00023096"/>
    </source>
</evidence>
<dbReference type="GO" id="GO:0016618">
    <property type="term" value="F:hydroxypyruvate reductase [NAD(P)H] activity"/>
    <property type="evidence" value="ECO:0007669"/>
    <property type="project" value="TreeGrafter"/>
</dbReference>
<dbReference type="GO" id="GO:0030267">
    <property type="term" value="F:glyoxylate reductase (NADPH) activity"/>
    <property type="evidence" value="ECO:0007669"/>
    <property type="project" value="TreeGrafter"/>
</dbReference>
<dbReference type="InterPro" id="IPR006139">
    <property type="entry name" value="D-isomer_2_OHA_DH_cat_dom"/>
</dbReference>
<dbReference type="EC" id="1.1.1.290" evidence="5"/>
<proteinExistence type="inferred from homology"/>
<comment type="caution">
    <text evidence="10">The sequence shown here is derived from an EMBL/GenBank/DDBJ whole genome shotgun (WGS) entry which is preliminary data.</text>
</comment>
<evidence type="ECO:0000313" key="11">
    <source>
        <dbReference type="Proteomes" id="UP000252795"/>
    </source>
</evidence>
<feature type="domain" description="D-isomer specific 2-hydroxyacid dehydrogenase catalytic" evidence="6">
    <location>
        <begin position="33"/>
        <end position="280"/>
    </location>
</feature>
<keyword evidence="3 5" id="KW-0520">NAD</keyword>
<keyword evidence="12" id="KW-1185">Reference proteome</keyword>
<dbReference type="InterPro" id="IPR006140">
    <property type="entry name" value="D-isomer_DH_NAD-bd"/>
</dbReference>
<dbReference type="Gene3D" id="3.40.50.720">
    <property type="entry name" value="NAD(P)-binding Rossmann-like Domain"/>
    <property type="match status" value="2"/>
</dbReference>
<gene>
    <name evidence="5" type="primary">pdxB</name>
    <name evidence="10" type="ORF">DET51_101515</name>
    <name evidence="9" type="ORF">DET64_101516</name>
</gene>
<dbReference type="GO" id="GO:0046983">
    <property type="term" value="F:protein dimerization activity"/>
    <property type="evidence" value="ECO:0007669"/>
    <property type="project" value="InterPro"/>
</dbReference>
<dbReference type="Proteomes" id="UP000252795">
    <property type="component" value="Unassembled WGS sequence"/>
</dbReference>